<sequence>MLVISYLLCTFYFRWFYYDMFSLGYARKLVRIKKAACICRAQKNRSTIWYKHSLFKTMKIIQYLNMYFYKC</sequence>
<reference evidence="1" key="3">
    <citation type="submission" date="2025-09" db="UniProtKB">
        <authorList>
            <consortium name="Ensembl"/>
        </authorList>
    </citation>
    <scope>IDENTIFICATION</scope>
</reference>
<reference evidence="2" key="1">
    <citation type="journal article" date="2002" name="Science">
        <title>The draft genome of Ciona intestinalis: insights into chordate and vertebrate origins.</title>
        <authorList>
            <person name="Dehal P."/>
            <person name="Satou Y."/>
            <person name="Campbell R.K."/>
            <person name="Chapman J."/>
            <person name="Degnan B."/>
            <person name="De Tomaso A."/>
            <person name="Davidson B."/>
            <person name="Di Gregorio A."/>
            <person name="Gelpke M."/>
            <person name="Goodstein D.M."/>
            <person name="Harafuji N."/>
            <person name="Hastings K.E."/>
            <person name="Ho I."/>
            <person name="Hotta K."/>
            <person name="Huang W."/>
            <person name="Kawashima T."/>
            <person name="Lemaire P."/>
            <person name="Martinez D."/>
            <person name="Meinertzhagen I.A."/>
            <person name="Necula S."/>
            <person name="Nonaka M."/>
            <person name="Putnam N."/>
            <person name="Rash S."/>
            <person name="Saiga H."/>
            <person name="Satake M."/>
            <person name="Terry A."/>
            <person name="Yamada L."/>
            <person name="Wang H.G."/>
            <person name="Awazu S."/>
            <person name="Azumi K."/>
            <person name="Boore J."/>
            <person name="Branno M."/>
            <person name="Chin-Bow S."/>
            <person name="DeSantis R."/>
            <person name="Doyle S."/>
            <person name="Francino P."/>
            <person name="Keys D.N."/>
            <person name="Haga S."/>
            <person name="Hayashi H."/>
            <person name="Hino K."/>
            <person name="Imai K.S."/>
            <person name="Inaba K."/>
            <person name="Kano S."/>
            <person name="Kobayashi K."/>
            <person name="Kobayashi M."/>
            <person name="Lee B.I."/>
            <person name="Makabe K.W."/>
            <person name="Manohar C."/>
            <person name="Matassi G."/>
            <person name="Medina M."/>
            <person name="Mochizuki Y."/>
            <person name="Mount S."/>
            <person name="Morishita T."/>
            <person name="Miura S."/>
            <person name="Nakayama A."/>
            <person name="Nishizaka S."/>
            <person name="Nomoto H."/>
            <person name="Ohta F."/>
            <person name="Oishi K."/>
            <person name="Rigoutsos I."/>
            <person name="Sano M."/>
            <person name="Sasaki A."/>
            <person name="Sasakura Y."/>
            <person name="Shoguchi E."/>
            <person name="Shin-i T."/>
            <person name="Spagnuolo A."/>
            <person name="Stainier D."/>
            <person name="Suzuki M.M."/>
            <person name="Tassy O."/>
            <person name="Takatori N."/>
            <person name="Tokuoka M."/>
            <person name="Yagi K."/>
            <person name="Yoshizaki F."/>
            <person name="Wada S."/>
            <person name="Zhang C."/>
            <person name="Hyatt P.D."/>
            <person name="Larimer F."/>
            <person name="Detter C."/>
            <person name="Doggett N."/>
            <person name="Glavina T."/>
            <person name="Hawkins T."/>
            <person name="Richardson P."/>
            <person name="Lucas S."/>
            <person name="Kohara Y."/>
            <person name="Levine M."/>
            <person name="Satoh N."/>
            <person name="Rokhsar D.S."/>
        </authorList>
    </citation>
    <scope>NUCLEOTIDE SEQUENCE [LARGE SCALE GENOMIC DNA]</scope>
</reference>
<protein>
    <submittedName>
        <fullName evidence="1">Uncharacterized protein</fullName>
    </submittedName>
</protein>
<organism evidence="1 2">
    <name type="scientific">Ciona intestinalis</name>
    <name type="common">Transparent sea squirt</name>
    <name type="synonym">Ascidia intestinalis</name>
    <dbReference type="NCBI Taxonomy" id="7719"/>
    <lineage>
        <taxon>Eukaryota</taxon>
        <taxon>Metazoa</taxon>
        <taxon>Chordata</taxon>
        <taxon>Tunicata</taxon>
        <taxon>Ascidiacea</taxon>
        <taxon>Phlebobranchia</taxon>
        <taxon>Cionidae</taxon>
        <taxon>Ciona</taxon>
    </lineage>
</organism>
<evidence type="ECO:0000313" key="1">
    <source>
        <dbReference type="Ensembl" id="ENSCINP00000033246.1"/>
    </source>
</evidence>
<accession>H2XUB2</accession>
<dbReference type="InParanoid" id="H2XUB2"/>
<dbReference type="AlphaFoldDB" id="H2XUB2"/>
<dbReference type="Ensembl" id="ENSCINT00000030287.1">
    <property type="protein sequence ID" value="ENSCINP00000033246.1"/>
    <property type="gene ID" value="ENSCING00000022545.1"/>
</dbReference>
<dbReference type="HOGENOM" id="CLU_2739274_0_0_1"/>
<keyword evidence="2" id="KW-1185">Reference proteome</keyword>
<reference evidence="1" key="2">
    <citation type="submission" date="2025-08" db="UniProtKB">
        <authorList>
            <consortium name="Ensembl"/>
        </authorList>
    </citation>
    <scope>IDENTIFICATION</scope>
</reference>
<dbReference type="Proteomes" id="UP000008144">
    <property type="component" value="Unassembled WGS sequence"/>
</dbReference>
<evidence type="ECO:0000313" key="2">
    <source>
        <dbReference type="Proteomes" id="UP000008144"/>
    </source>
</evidence>
<name>H2XUB2_CIOIN</name>
<proteinExistence type="predicted"/>